<keyword evidence="8" id="KW-1185">Reference proteome</keyword>
<reference evidence="7" key="1">
    <citation type="submission" date="2021-02" db="EMBL/GenBank/DDBJ databases">
        <authorList>
            <person name="Dougan E. K."/>
            <person name="Rhodes N."/>
            <person name="Thang M."/>
            <person name="Chan C."/>
        </authorList>
    </citation>
    <scope>NUCLEOTIDE SEQUENCE</scope>
</reference>
<keyword evidence="2 5" id="KW-0560">Oxidoreductase</keyword>
<dbReference type="CDD" id="cd07133">
    <property type="entry name" value="ALDH_CALDH_CalB"/>
    <property type="match status" value="1"/>
</dbReference>
<dbReference type="GO" id="GO:0006081">
    <property type="term" value="P:aldehyde metabolic process"/>
    <property type="evidence" value="ECO:0007669"/>
    <property type="project" value="InterPro"/>
</dbReference>
<sequence>MKNLLERQREAYLAEGVVSTATRIDRLERAIGVLKNYEKQFVEAMSADFGHRSEHQSLFTDIASSVGPLRHAIANVAKWSRPEKRKAGPFPLNLLGAKAHIEYQPLGVVGVISPWNFPVNLTFTPLAGILSAGNRCMIKPSEYTPATSEVMAQAFASEFAAEEICVINGGPQTGADFSSLPFDHLLFTGATSVAKHVMRAASENLVPVTLELGGKSPVVVSRSADMDKTADAIMAGKMLNAGQICLAPDYVFVPTERMRDFVAASEKAVAKMFPTLLDNPDYTSVVNERHFDRLNGYVAQAREQGAEVIEINPAGEDFRQQPHHKIPPTLIIDPDESLDVMNEEIFGPLMPVKSYDSVDSTISYINNHPRPLGLYYFGDDQGEEREVLTRTTSGGVTVNDVIMHVAQEDLPFGGVGPSGMGAYHGFDGFKTFSHAKSIFKQTKVNGYVVLRGVISKTLVEAVSQLVHESLDPLVGPAEFEAEVGYPGAPSSLDDVGGNTPRRLLHAYARHARFRELACHPAVAAELNKLLDGPAMLSQCHHNCVMTKHPGYSSATLWHQDIRYWSFDRPELISAWFALGDETPENGALQVIPGTHTMSFDRGRLDRALFLRPELPENAALIEAAQSVVLTAGDVLLFHCRLFHAAGRNNLDHVKLSPVFTYHRQDNLPIPGTRCMAVDDDADDSDLFAQEMADVARIEKGRVQTLKPSAQVTPAQLQRREAALGLNSDLADPNFLTLGDVEIVDPHAVLEWKQVGVQNAVFDRLKRGGYEHQAQLDLHRKTVKEARTLVFNFLRLAQAKDWRNLLISPGKGELSKTPGRLKSYVNHWLQHHPEVIAFSSAIRRHGGVGAVYVMVRKSPASRELTREQHGFKSDEDL</sequence>
<dbReference type="InterPro" id="IPR016162">
    <property type="entry name" value="Ald_DH_N"/>
</dbReference>
<feature type="active site" evidence="4">
    <location>
        <position position="211"/>
    </location>
</feature>
<dbReference type="Gene3D" id="3.40.309.10">
    <property type="entry name" value="Aldehyde Dehydrogenase, Chain A, domain 2"/>
    <property type="match status" value="1"/>
</dbReference>
<organism evidence="7 8">
    <name type="scientific">Symbiodinium pilosum</name>
    <name type="common">Dinoflagellate</name>
    <dbReference type="NCBI Taxonomy" id="2952"/>
    <lineage>
        <taxon>Eukaryota</taxon>
        <taxon>Sar</taxon>
        <taxon>Alveolata</taxon>
        <taxon>Dinophyceae</taxon>
        <taxon>Suessiales</taxon>
        <taxon>Symbiodiniaceae</taxon>
        <taxon>Symbiodinium</taxon>
    </lineage>
</organism>
<name>A0A812IP59_SYMPI</name>
<accession>A0A812IP59</accession>
<dbReference type="InterPro" id="IPR002625">
    <property type="entry name" value="Smr_dom"/>
</dbReference>
<dbReference type="NCBIfam" id="NF033154">
    <property type="entry name" value="endonuc_SmrA"/>
    <property type="match status" value="1"/>
</dbReference>
<proteinExistence type="inferred from homology"/>
<evidence type="ECO:0000313" key="7">
    <source>
        <dbReference type="EMBL" id="CAE7149556.1"/>
    </source>
</evidence>
<dbReference type="Gene3D" id="2.60.120.620">
    <property type="entry name" value="q2cbj1_9rhob like domain"/>
    <property type="match status" value="1"/>
</dbReference>
<dbReference type="PROSITE" id="PS50828">
    <property type="entry name" value="SMR"/>
    <property type="match status" value="1"/>
</dbReference>
<comment type="caution">
    <text evidence="7">The sequence shown here is derived from an EMBL/GenBank/DDBJ whole genome shotgun (WGS) entry which is preliminary data.</text>
</comment>
<dbReference type="InterPro" id="IPR015590">
    <property type="entry name" value="Aldehyde_DH_dom"/>
</dbReference>
<dbReference type="InterPro" id="IPR016163">
    <property type="entry name" value="Ald_DH_C"/>
</dbReference>
<evidence type="ECO:0000313" key="8">
    <source>
        <dbReference type="Proteomes" id="UP000649617"/>
    </source>
</evidence>
<feature type="domain" description="Smr" evidence="6">
    <location>
        <begin position="775"/>
        <end position="855"/>
    </location>
</feature>
<dbReference type="InterPro" id="IPR047688">
    <property type="entry name" value="Endonuc_SmrA"/>
</dbReference>
<dbReference type="InterPro" id="IPR036063">
    <property type="entry name" value="Smr_dom_sf"/>
</dbReference>
<gene>
    <name evidence="7" type="primary">calB</name>
    <name evidence="7" type="ORF">SPIL2461_LOCUS144</name>
</gene>
<evidence type="ECO:0000256" key="2">
    <source>
        <dbReference type="ARBA" id="ARBA00023002"/>
    </source>
</evidence>
<dbReference type="Pfam" id="PF05721">
    <property type="entry name" value="PhyH"/>
    <property type="match status" value="1"/>
</dbReference>
<evidence type="ECO:0000256" key="5">
    <source>
        <dbReference type="RuleBase" id="RU003345"/>
    </source>
</evidence>
<dbReference type="PROSITE" id="PS00687">
    <property type="entry name" value="ALDEHYDE_DEHYDR_GLU"/>
    <property type="match status" value="1"/>
</dbReference>
<dbReference type="SMR" id="A0A812IP59"/>
<dbReference type="Gene3D" id="3.40.605.10">
    <property type="entry name" value="Aldehyde Dehydrogenase, Chain A, domain 1"/>
    <property type="match status" value="1"/>
</dbReference>
<evidence type="ECO:0000256" key="3">
    <source>
        <dbReference type="ARBA" id="ARBA00023027"/>
    </source>
</evidence>
<dbReference type="SUPFAM" id="SSF53720">
    <property type="entry name" value="ALDH-like"/>
    <property type="match status" value="1"/>
</dbReference>
<dbReference type="InterPro" id="IPR016161">
    <property type="entry name" value="Ald_DH/histidinol_DH"/>
</dbReference>
<dbReference type="Gene3D" id="3.30.1370.110">
    <property type="match status" value="1"/>
</dbReference>
<evidence type="ECO:0000259" key="6">
    <source>
        <dbReference type="PROSITE" id="PS50828"/>
    </source>
</evidence>
<dbReference type="Proteomes" id="UP000649617">
    <property type="component" value="Unassembled WGS sequence"/>
</dbReference>
<dbReference type="GO" id="GO:0005737">
    <property type="term" value="C:cytoplasm"/>
    <property type="evidence" value="ECO:0007669"/>
    <property type="project" value="TreeGrafter"/>
</dbReference>
<evidence type="ECO:0000256" key="1">
    <source>
        <dbReference type="ARBA" id="ARBA00009986"/>
    </source>
</evidence>
<dbReference type="Pfam" id="PF01713">
    <property type="entry name" value="Smr"/>
    <property type="match status" value="1"/>
</dbReference>
<dbReference type="PANTHER" id="PTHR43570">
    <property type="entry name" value="ALDEHYDE DEHYDROGENASE"/>
    <property type="match status" value="1"/>
</dbReference>
<dbReference type="SUPFAM" id="SSF160443">
    <property type="entry name" value="SMR domain-like"/>
    <property type="match status" value="1"/>
</dbReference>
<dbReference type="EMBL" id="CAJNIZ010000001">
    <property type="protein sequence ID" value="CAE7149556.1"/>
    <property type="molecule type" value="Genomic_DNA"/>
</dbReference>
<evidence type="ECO:0000256" key="4">
    <source>
        <dbReference type="PROSITE-ProRule" id="PRU10007"/>
    </source>
</evidence>
<keyword evidence="3" id="KW-0520">NAD</keyword>
<comment type="similarity">
    <text evidence="1 5">Belongs to the aldehyde dehydrogenase family.</text>
</comment>
<dbReference type="Pfam" id="PF00171">
    <property type="entry name" value="Aldedh"/>
    <property type="match status" value="1"/>
</dbReference>
<dbReference type="AlphaFoldDB" id="A0A812IP59"/>
<dbReference type="SUPFAM" id="SSF51197">
    <property type="entry name" value="Clavaminate synthase-like"/>
    <property type="match status" value="1"/>
</dbReference>
<dbReference type="InterPro" id="IPR008775">
    <property type="entry name" value="Phytyl_CoA_dOase-like"/>
</dbReference>
<dbReference type="OrthoDB" id="440325at2759"/>
<protein>
    <submittedName>
        <fullName evidence="7">CalB protein</fullName>
    </submittedName>
</protein>
<dbReference type="GO" id="GO:0004029">
    <property type="term" value="F:aldehyde dehydrogenase (NAD+) activity"/>
    <property type="evidence" value="ECO:0007669"/>
    <property type="project" value="TreeGrafter"/>
</dbReference>
<dbReference type="InterPro" id="IPR012394">
    <property type="entry name" value="Aldehyde_DH_NAD(P)"/>
</dbReference>
<dbReference type="PANTHER" id="PTHR43570:SF20">
    <property type="entry name" value="ALDEHYDE DEHYDROGENASE ALDX-RELATED"/>
    <property type="match status" value="1"/>
</dbReference>
<dbReference type="InterPro" id="IPR029510">
    <property type="entry name" value="Ald_DH_CS_GLU"/>
</dbReference>
<dbReference type="SMART" id="SM00463">
    <property type="entry name" value="SMR"/>
    <property type="match status" value="1"/>
</dbReference>